<evidence type="ECO:0000313" key="3">
    <source>
        <dbReference type="Proteomes" id="UP000503462"/>
    </source>
</evidence>
<accession>A0A6H0XRC2</accession>
<organism evidence="2 3">
    <name type="scientific">Peltaster fructicola</name>
    <dbReference type="NCBI Taxonomy" id="286661"/>
    <lineage>
        <taxon>Eukaryota</taxon>
        <taxon>Fungi</taxon>
        <taxon>Dikarya</taxon>
        <taxon>Ascomycota</taxon>
        <taxon>Pezizomycotina</taxon>
        <taxon>Dothideomycetes</taxon>
        <taxon>Dothideomycetes incertae sedis</taxon>
        <taxon>Peltaster</taxon>
    </lineage>
</organism>
<name>A0A6H0XRC2_9PEZI</name>
<sequence length="516" mass="58539">MPPLSIRQKHPANKLSNELIVLILEQVEPDSDKTVPVDRRQFLSVESFDCPPRSPRGRDIGLVRLASRRFAQLGAPFLFTRISGRLSKRGLQKLEQLAEWPHLTQHVRMFSYMVPYFYAKGDVPSQELLSQLKASFGSENVARFQAKVHEQRHILDASDDLRVLKKTVATFTSLQHVKLLRTQDDEDNALLQFIRQNAETRHLVHLEWAAACSHASKTIGTALLASKNVPWSRFSSPMLSPQSAEFLNWRRPASLSTLAERLTCLTLHFDDGIDMDAKMVELSSLFRTVFLAAKGMQAVHIGFPESSPLEIPLEAVFHNVTWDRLVAFGVQGWKLDTDEILGFARRHKERLKGLRLRRVLLNEGSLWKHVLTGLRESMHRLEWVSLRRIGYADQYEGDLHGVEVRDDLESESESDLEDYDPMVGPSSSNVHRHEGTVSDDERDTDTDSDDEHGPAAHDMDFPPLDSPVTPASAPWCSCDSEVDAIDDLEDDGTAISNTKRKAWEKWVVRRCFVHNG</sequence>
<dbReference type="AlphaFoldDB" id="A0A6H0XRC2"/>
<feature type="compositionally biased region" description="Acidic residues" evidence="1">
    <location>
        <begin position="408"/>
        <end position="420"/>
    </location>
</feature>
<feature type="region of interest" description="Disordered" evidence="1">
    <location>
        <begin position="402"/>
        <end position="473"/>
    </location>
</feature>
<gene>
    <name evidence="2" type="ORF">AMS68_002770</name>
</gene>
<protein>
    <submittedName>
        <fullName evidence="2">Uncharacterized protein</fullName>
    </submittedName>
</protein>
<proteinExistence type="predicted"/>
<feature type="compositionally biased region" description="Basic and acidic residues" evidence="1">
    <location>
        <begin position="451"/>
        <end position="460"/>
    </location>
</feature>
<evidence type="ECO:0000313" key="2">
    <source>
        <dbReference type="EMBL" id="QIW97252.1"/>
    </source>
</evidence>
<evidence type="ECO:0000256" key="1">
    <source>
        <dbReference type="SAM" id="MobiDB-lite"/>
    </source>
</evidence>
<feature type="compositionally biased region" description="Acidic residues" evidence="1">
    <location>
        <begin position="437"/>
        <end position="450"/>
    </location>
</feature>
<dbReference type="Proteomes" id="UP000503462">
    <property type="component" value="Chromosome 2"/>
</dbReference>
<dbReference type="OrthoDB" id="4179303at2759"/>
<keyword evidence="3" id="KW-1185">Reference proteome</keyword>
<reference evidence="2 3" key="1">
    <citation type="journal article" date="2016" name="Sci. Rep.">
        <title>Peltaster fructicola genome reveals evolution from an invasive phytopathogen to an ectophytic parasite.</title>
        <authorList>
            <person name="Xu C."/>
            <person name="Chen H."/>
            <person name="Gleason M.L."/>
            <person name="Xu J.R."/>
            <person name="Liu H."/>
            <person name="Zhang R."/>
            <person name="Sun G."/>
        </authorList>
    </citation>
    <scope>NUCLEOTIDE SEQUENCE [LARGE SCALE GENOMIC DNA]</scope>
    <source>
        <strain evidence="2 3">LNHT1506</strain>
    </source>
</reference>
<dbReference type="EMBL" id="CP051140">
    <property type="protein sequence ID" value="QIW97252.1"/>
    <property type="molecule type" value="Genomic_DNA"/>
</dbReference>